<keyword evidence="2 8" id="KW-0238">DNA-binding</keyword>
<sequence>MSQEQKATAEGISCHTNYSSAEDSHGEGSLSPDMYVHSALGHATDPKLEVAIDDQASKNCRVVSKSQECDEGRQSDSERPHKQRTRRKPRVLFSQAQVFELERRFKQQRYLSAPEREHLASTLKLTSTQVKIWFQNRREFPQLCALASSELQREARANKGCTDTTVSDYIEEHSGDTSEEVQNIHGSRGIVASQCGEVEALPYKNSCEESTGGEPKYAEYHEANENEQDQGKLEGYGSGDQPSKPSKKRSRAAFSHAQIYELERRFNLQRYLSGPERADLAAALKLTETQVKIWFQNRRYKTKRRQMAAELAASSTPAMAKKVAVKVLVRNDQRQYRGEELSSPALIPLCQTYQYCPYVYCFQPWLSNTALCAGLH</sequence>
<dbReference type="CDD" id="cd00086">
    <property type="entry name" value="homeodomain"/>
    <property type="match status" value="2"/>
</dbReference>
<dbReference type="Proteomes" id="UP001221898">
    <property type="component" value="Unassembled WGS sequence"/>
</dbReference>
<feature type="region of interest" description="Disordered" evidence="10">
    <location>
        <begin position="1"/>
        <end position="34"/>
    </location>
</feature>
<comment type="similarity">
    <text evidence="5">Belongs to the NK-3 homeobox family.</text>
</comment>
<organism evidence="12 13">
    <name type="scientific">Aldrovandia affinis</name>
    <dbReference type="NCBI Taxonomy" id="143900"/>
    <lineage>
        <taxon>Eukaryota</taxon>
        <taxon>Metazoa</taxon>
        <taxon>Chordata</taxon>
        <taxon>Craniata</taxon>
        <taxon>Vertebrata</taxon>
        <taxon>Euteleostomi</taxon>
        <taxon>Actinopterygii</taxon>
        <taxon>Neopterygii</taxon>
        <taxon>Teleostei</taxon>
        <taxon>Notacanthiformes</taxon>
        <taxon>Halosauridae</taxon>
        <taxon>Aldrovandia</taxon>
    </lineage>
</organism>
<comment type="caution">
    <text evidence="12">The sequence shown here is derived from an EMBL/GenBank/DDBJ whole genome shotgun (WGS) entry which is preliminary data.</text>
</comment>
<feature type="region of interest" description="Disordered" evidence="10">
    <location>
        <begin position="225"/>
        <end position="252"/>
    </location>
</feature>
<feature type="DNA-binding region" description="Homeobox" evidence="8">
    <location>
        <begin position="247"/>
        <end position="306"/>
    </location>
</feature>
<dbReference type="InterPro" id="IPR001356">
    <property type="entry name" value="HD"/>
</dbReference>
<proteinExistence type="inferred from homology"/>
<evidence type="ECO:0000256" key="9">
    <source>
        <dbReference type="RuleBase" id="RU000682"/>
    </source>
</evidence>
<keyword evidence="3 8" id="KW-0371">Homeobox</keyword>
<dbReference type="PANTHER" id="PTHR24340:SF34">
    <property type="entry name" value="HOMEOBOX PROTEIN NKX-3.2"/>
    <property type="match status" value="1"/>
</dbReference>
<feature type="domain" description="Homeobox" evidence="11">
    <location>
        <begin position="84"/>
        <end position="138"/>
    </location>
</feature>
<dbReference type="InterPro" id="IPR017970">
    <property type="entry name" value="Homeobox_CS"/>
</dbReference>
<evidence type="ECO:0000256" key="2">
    <source>
        <dbReference type="ARBA" id="ARBA00023125"/>
    </source>
</evidence>
<feature type="DNA-binding region" description="Homeobox" evidence="8">
    <location>
        <begin position="86"/>
        <end position="139"/>
    </location>
</feature>
<protein>
    <recommendedName>
        <fullName evidence="6">Homeobox protein Nkx-3.2</fullName>
    </recommendedName>
    <alternativeName>
        <fullName evidence="7">Bagpipe homeobox protein homolog 1</fullName>
    </alternativeName>
</protein>
<comment type="subcellular location">
    <subcellularLocation>
        <location evidence="1 8 9">Nucleus</location>
    </subcellularLocation>
</comment>
<dbReference type="SUPFAM" id="SSF46689">
    <property type="entry name" value="Homeodomain-like"/>
    <property type="match status" value="2"/>
</dbReference>
<keyword evidence="13" id="KW-1185">Reference proteome</keyword>
<dbReference type="PRINTS" id="PR00024">
    <property type="entry name" value="HOMEOBOX"/>
</dbReference>
<evidence type="ECO:0000256" key="6">
    <source>
        <dbReference type="ARBA" id="ARBA00067519"/>
    </source>
</evidence>
<dbReference type="GO" id="GO:0005634">
    <property type="term" value="C:nucleus"/>
    <property type="evidence" value="ECO:0007669"/>
    <property type="project" value="UniProtKB-SubCell"/>
</dbReference>
<dbReference type="InterPro" id="IPR020479">
    <property type="entry name" value="HD_metazoa"/>
</dbReference>
<evidence type="ECO:0000256" key="5">
    <source>
        <dbReference type="ARBA" id="ARBA00061541"/>
    </source>
</evidence>
<evidence type="ECO:0000256" key="4">
    <source>
        <dbReference type="ARBA" id="ARBA00023242"/>
    </source>
</evidence>
<dbReference type="AlphaFoldDB" id="A0AAD7TBZ0"/>
<evidence type="ECO:0000256" key="10">
    <source>
        <dbReference type="SAM" id="MobiDB-lite"/>
    </source>
</evidence>
<dbReference type="EMBL" id="JAINUG010000002">
    <property type="protein sequence ID" value="KAJ8418134.1"/>
    <property type="molecule type" value="Genomic_DNA"/>
</dbReference>
<dbReference type="PROSITE" id="PS00027">
    <property type="entry name" value="HOMEOBOX_1"/>
    <property type="match status" value="1"/>
</dbReference>
<gene>
    <name evidence="12" type="ORF">AAFF_G00138430</name>
</gene>
<feature type="domain" description="Homeobox" evidence="11">
    <location>
        <begin position="245"/>
        <end position="305"/>
    </location>
</feature>
<dbReference type="Pfam" id="PF00046">
    <property type="entry name" value="Homeodomain"/>
    <property type="match status" value="2"/>
</dbReference>
<evidence type="ECO:0000256" key="7">
    <source>
        <dbReference type="ARBA" id="ARBA00081047"/>
    </source>
</evidence>
<dbReference type="PROSITE" id="PS50071">
    <property type="entry name" value="HOMEOBOX_2"/>
    <property type="match status" value="2"/>
</dbReference>
<name>A0AAD7TBZ0_9TELE</name>
<dbReference type="GO" id="GO:0000978">
    <property type="term" value="F:RNA polymerase II cis-regulatory region sequence-specific DNA binding"/>
    <property type="evidence" value="ECO:0007669"/>
    <property type="project" value="TreeGrafter"/>
</dbReference>
<dbReference type="GO" id="GO:0001501">
    <property type="term" value="P:skeletal system development"/>
    <property type="evidence" value="ECO:0007669"/>
    <property type="project" value="UniProtKB-ARBA"/>
</dbReference>
<dbReference type="InterPro" id="IPR009057">
    <property type="entry name" value="Homeodomain-like_sf"/>
</dbReference>
<evidence type="ECO:0000313" key="12">
    <source>
        <dbReference type="EMBL" id="KAJ8418134.1"/>
    </source>
</evidence>
<evidence type="ECO:0000256" key="8">
    <source>
        <dbReference type="PROSITE-ProRule" id="PRU00108"/>
    </source>
</evidence>
<evidence type="ECO:0000259" key="11">
    <source>
        <dbReference type="PROSITE" id="PS50071"/>
    </source>
</evidence>
<dbReference type="PANTHER" id="PTHR24340">
    <property type="entry name" value="HOMEOBOX PROTEIN NKX"/>
    <property type="match status" value="1"/>
</dbReference>
<accession>A0AAD7TBZ0</accession>
<feature type="compositionally biased region" description="Basic and acidic residues" evidence="10">
    <location>
        <begin position="67"/>
        <end position="80"/>
    </location>
</feature>
<evidence type="ECO:0000256" key="3">
    <source>
        <dbReference type="ARBA" id="ARBA00023155"/>
    </source>
</evidence>
<feature type="region of interest" description="Disordered" evidence="10">
    <location>
        <begin position="60"/>
        <end position="89"/>
    </location>
</feature>
<dbReference type="Gene3D" id="1.10.10.60">
    <property type="entry name" value="Homeodomain-like"/>
    <property type="match status" value="2"/>
</dbReference>
<dbReference type="FunFam" id="1.10.10.60:FF:000225">
    <property type="entry name" value="NK3 homeobox 2"/>
    <property type="match status" value="1"/>
</dbReference>
<dbReference type="SMART" id="SM00389">
    <property type="entry name" value="HOX"/>
    <property type="match status" value="2"/>
</dbReference>
<dbReference type="InterPro" id="IPR050394">
    <property type="entry name" value="Homeobox_NK-like"/>
</dbReference>
<dbReference type="GO" id="GO:0000981">
    <property type="term" value="F:DNA-binding transcription factor activity, RNA polymerase II-specific"/>
    <property type="evidence" value="ECO:0007669"/>
    <property type="project" value="InterPro"/>
</dbReference>
<reference evidence="12" key="1">
    <citation type="journal article" date="2023" name="Science">
        <title>Genome structures resolve the early diversification of teleost fishes.</title>
        <authorList>
            <person name="Parey E."/>
            <person name="Louis A."/>
            <person name="Montfort J."/>
            <person name="Bouchez O."/>
            <person name="Roques C."/>
            <person name="Iampietro C."/>
            <person name="Lluch J."/>
            <person name="Castinel A."/>
            <person name="Donnadieu C."/>
            <person name="Desvignes T."/>
            <person name="Floi Bucao C."/>
            <person name="Jouanno E."/>
            <person name="Wen M."/>
            <person name="Mejri S."/>
            <person name="Dirks R."/>
            <person name="Jansen H."/>
            <person name="Henkel C."/>
            <person name="Chen W.J."/>
            <person name="Zahm M."/>
            <person name="Cabau C."/>
            <person name="Klopp C."/>
            <person name="Thompson A.W."/>
            <person name="Robinson-Rechavi M."/>
            <person name="Braasch I."/>
            <person name="Lecointre G."/>
            <person name="Bobe J."/>
            <person name="Postlethwait J.H."/>
            <person name="Berthelot C."/>
            <person name="Roest Crollius H."/>
            <person name="Guiguen Y."/>
        </authorList>
    </citation>
    <scope>NUCLEOTIDE SEQUENCE</scope>
    <source>
        <strain evidence="12">NC1722</strain>
    </source>
</reference>
<evidence type="ECO:0000256" key="1">
    <source>
        <dbReference type="ARBA" id="ARBA00004123"/>
    </source>
</evidence>
<keyword evidence="4 8" id="KW-0539">Nucleus</keyword>
<evidence type="ECO:0000313" key="13">
    <source>
        <dbReference type="Proteomes" id="UP001221898"/>
    </source>
</evidence>
<dbReference type="GO" id="GO:0030154">
    <property type="term" value="P:cell differentiation"/>
    <property type="evidence" value="ECO:0007669"/>
    <property type="project" value="TreeGrafter"/>
</dbReference>